<evidence type="ECO:0000313" key="6">
    <source>
        <dbReference type="Proteomes" id="UP000317046"/>
    </source>
</evidence>
<evidence type="ECO:0000256" key="2">
    <source>
        <dbReference type="ARBA" id="ARBA00022801"/>
    </source>
</evidence>
<dbReference type="Gene3D" id="3.90.79.10">
    <property type="entry name" value="Nucleoside Triphosphate Pyrophosphohydrolase"/>
    <property type="match status" value="1"/>
</dbReference>
<reference evidence="5" key="1">
    <citation type="submission" date="2019-06" db="EMBL/GenBank/DDBJ databases">
        <title>Whole genome shotgun sequence of Cellulomonas cellasea NBRC 3753.</title>
        <authorList>
            <person name="Hosoyama A."/>
            <person name="Uohara A."/>
            <person name="Ohji S."/>
            <person name="Ichikawa N."/>
        </authorList>
    </citation>
    <scope>NUCLEOTIDE SEQUENCE [LARGE SCALE GENOMIC DNA]</scope>
    <source>
        <strain evidence="5">NBRC 3753</strain>
    </source>
</reference>
<organism evidence="5 6">
    <name type="scientific">Cellulomonas cellasea</name>
    <dbReference type="NCBI Taxonomy" id="43670"/>
    <lineage>
        <taxon>Bacteria</taxon>
        <taxon>Bacillati</taxon>
        <taxon>Actinomycetota</taxon>
        <taxon>Actinomycetes</taxon>
        <taxon>Micrococcales</taxon>
        <taxon>Cellulomonadaceae</taxon>
        <taxon>Cellulomonas</taxon>
    </lineage>
</organism>
<dbReference type="Pfam" id="PF00293">
    <property type="entry name" value="NUDIX"/>
    <property type="match status" value="1"/>
</dbReference>
<keyword evidence="3" id="KW-0460">Magnesium</keyword>
<feature type="domain" description="Nudix hydrolase" evidence="4">
    <location>
        <begin position="1"/>
        <end position="141"/>
    </location>
</feature>
<dbReference type="AlphaFoldDB" id="A0A4Y3KRF4"/>
<evidence type="ECO:0000256" key="1">
    <source>
        <dbReference type="ARBA" id="ARBA00001946"/>
    </source>
</evidence>
<dbReference type="PROSITE" id="PS00893">
    <property type="entry name" value="NUDIX_BOX"/>
    <property type="match status" value="1"/>
</dbReference>
<evidence type="ECO:0000256" key="3">
    <source>
        <dbReference type="ARBA" id="ARBA00022842"/>
    </source>
</evidence>
<dbReference type="InterPro" id="IPR020084">
    <property type="entry name" value="NUDIX_hydrolase_CS"/>
</dbReference>
<evidence type="ECO:0000259" key="4">
    <source>
        <dbReference type="PROSITE" id="PS51462"/>
    </source>
</evidence>
<protein>
    <recommendedName>
        <fullName evidence="4">Nudix hydrolase domain-containing protein</fullName>
    </recommendedName>
</protein>
<proteinExistence type="predicted"/>
<evidence type="ECO:0000313" key="5">
    <source>
        <dbReference type="EMBL" id="GEA86632.1"/>
    </source>
</evidence>
<dbReference type="PANTHER" id="PTHR43046:SF12">
    <property type="entry name" value="GDP-MANNOSE MANNOSYL HYDROLASE"/>
    <property type="match status" value="1"/>
</dbReference>
<comment type="caution">
    <text evidence="5">The sequence shown here is derived from an EMBL/GenBank/DDBJ whole genome shotgun (WGS) entry which is preliminary data.</text>
</comment>
<comment type="cofactor">
    <cofactor evidence="1">
        <name>Mg(2+)</name>
        <dbReference type="ChEBI" id="CHEBI:18420"/>
    </cofactor>
</comment>
<dbReference type="PANTHER" id="PTHR43046">
    <property type="entry name" value="GDP-MANNOSE MANNOSYL HYDROLASE"/>
    <property type="match status" value="1"/>
</dbReference>
<dbReference type="RefSeq" id="WP_052104169.1">
    <property type="nucleotide sequence ID" value="NZ_BJLR01000007.1"/>
</dbReference>
<sequence length="162" mass="17800">MPRQTVKLLLVDPDGRLLLVHGRDPATGARYWYPVGGGIELGETLHEAAAREAWEETGLDGLPVGVHVWTRDLTYGHAGRTVEVHEDWLHHAVACFDPSPARLTDGESESILGFRWWTARELRATQDTVYPPDLGALLRALQEHGCPLAPIDIGTPGMHSEG</sequence>
<dbReference type="InterPro" id="IPR015797">
    <property type="entry name" value="NUDIX_hydrolase-like_dom_sf"/>
</dbReference>
<gene>
    <name evidence="5" type="ORF">CCE01nite_05810</name>
</gene>
<dbReference type="InterPro" id="IPR000086">
    <property type="entry name" value="NUDIX_hydrolase_dom"/>
</dbReference>
<accession>A0A4Y3KRF4</accession>
<name>A0A4Y3KRF4_9CELL</name>
<dbReference type="Proteomes" id="UP000317046">
    <property type="component" value="Unassembled WGS sequence"/>
</dbReference>
<keyword evidence="6" id="KW-1185">Reference proteome</keyword>
<dbReference type="GO" id="GO:0016787">
    <property type="term" value="F:hydrolase activity"/>
    <property type="evidence" value="ECO:0007669"/>
    <property type="project" value="UniProtKB-KW"/>
</dbReference>
<dbReference type="SUPFAM" id="SSF55811">
    <property type="entry name" value="Nudix"/>
    <property type="match status" value="1"/>
</dbReference>
<keyword evidence="2" id="KW-0378">Hydrolase</keyword>
<dbReference type="EMBL" id="BJLR01000007">
    <property type="protein sequence ID" value="GEA86632.1"/>
    <property type="molecule type" value="Genomic_DNA"/>
</dbReference>
<dbReference type="PROSITE" id="PS51462">
    <property type="entry name" value="NUDIX"/>
    <property type="match status" value="1"/>
</dbReference>